<evidence type="ECO:0000313" key="3">
    <source>
        <dbReference type="Proteomes" id="UP000275078"/>
    </source>
</evidence>
<proteinExistence type="predicted"/>
<organism evidence="2 3">
    <name type="scientific">Ascobolus immersus RN42</name>
    <dbReference type="NCBI Taxonomy" id="1160509"/>
    <lineage>
        <taxon>Eukaryota</taxon>
        <taxon>Fungi</taxon>
        <taxon>Dikarya</taxon>
        <taxon>Ascomycota</taxon>
        <taxon>Pezizomycotina</taxon>
        <taxon>Pezizomycetes</taxon>
        <taxon>Pezizales</taxon>
        <taxon>Ascobolaceae</taxon>
        <taxon>Ascobolus</taxon>
    </lineage>
</organism>
<feature type="compositionally biased region" description="Polar residues" evidence="1">
    <location>
        <begin position="78"/>
        <end position="93"/>
    </location>
</feature>
<feature type="compositionally biased region" description="Pro residues" evidence="1">
    <location>
        <begin position="60"/>
        <end position="73"/>
    </location>
</feature>
<protein>
    <submittedName>
        <fullName evidence="2">Uncharacterized protein</fullName>
    </submittedName>
</protein>
<feature type="compositionally biased region" description="Low complexity" evidence="1">
    <location>
        <begin position="143"/>
        <end position="154"/>
    </location>
</feature>
<feature type="compositionally biased region" description="Polar residues" evidence="1">
    <location>
        <begin position="155"/>
        <end position="173"/>
    </location>
</feature>
<keyword evidence="3" id="KW-1185">Reference proteome</keyword>
<feature type="compositionally biased region" description="Low complexity" evidence="1">
    <location>
        <begin position="100"/>
        <end position="113"/>
    </location>
</feature>
<accession>A0A3N4HFH7</accession>
<gene>
    <name evidence="2" type="ORF">BJ508DRAFT_315204</name>
</gene>
<reference evidence="2 3" key="1">
    <citation type="journal article" date="2018" name="Nat. Ecol. Evol.">
        <title>Pezizomycetes genomes reveal the molecular basis of ectomycorrhizal truffle lifestyle.</title>
        <authorList>
            <person name="Murat C."/>
            <person name="Payen T."/>
            <person name="Noel B."/>
            <person name="Kuo A."/>
            <person name="Morin E."/>
            <person name="Chen J."/>
            <person name="Kohler A."/>
            <person name="Krizsan K."/>
            <person name="Balestrini R."/>
            <person name="Da Silva C."/>
            <person name="Montanini B."/>
            <person name="Hainaut M."/>
            <person name="Levati E."/>
            <person name="Barry K.W."/>
            <person name="Belfiori B."/>
            <person name="Cichocki N."/>
            <person name="Clum A."/>
            <person name="Dockter R.B."/>
            <person name="Fauchery L."/>
            <person name="Guy J."/>
            <person name="Iotti M."/>
            <person name="Le Tacon F."/>
            <person name="Lindquist E.A."/>
            <person name="Lipzen A."/>
            <person name="Malagnac F."/>
            <person name="Mello A."/>
            <person name="Molinier V."/>
            <person name="Miyauchi S."/>
            <person name="Poulain J."/>
            <person name="Riccioni C."/>
            <person name="Rubini A."/>
            <person name="Sitrit Y."/>
            <person name="Splivallo R."/>
            <person name="Traeger S."/>
            <person name="Wang M."/>
            <person name="Zifcakova L."/>
            <person name="Wipf D."/>
            <person name="Zambonelli A."/>
            <person name="Paolocci F."/>
            <person name="Nowrousian M."/>
            <person name="Ottonello S."/>
            <person name="Baldrian P."/>
            <person name="Spatafora J.W."/>
            <person name="Henrissat B."/>
            <person name="Nagy L.G."/>
            <person name="Aury J.M."/>
            <person name="Wincker P."/>
            <person name="Grigoriev I.V."/>
            <person name="Bonfante P."/>
            <person name="Martin F.M."/>
        </authorList>
    </citation>
    <scope>NUCLEOTIDE SEQUENCE [LARGE SCALE GENOMIC DNA]</scope>
    <source>
        <strain evidence="2 3">RN42</strain>
    </source>
</reference>
<evidence type="ECO:0000313" key="2">
    <source>
        <dbReference type="EMBL" id="RPA71906.1"/>
    </source>
</evidence>
<feature type="region of interest" description="Disordered" evidence="1">
    <location>
        <begin position="1"/>
        <end position="29"/>
    </location>
</feature>
<dbReference type="Proteomes" id="UP000275078">
    <property type="component" value="Unassembled WGS sequence"/>
</dbReference>
<feature type="region of interest" description="Disordered" evidence="1">
    <location>
        <begin position="54"/>
        <end position="173"/>
    </location>
</feature>
<name>A0A3N4HFH7_ASCIM</name>
<dbReference type="AlphaFoldDB" id="A0A3N4HFH7"/>
<feature type="compositionally biased region" description="Pro residues" evidence="1">
    <location>
        <begin position="133"/>
        <end position="142"/>
    </location>
</feature>
<feature type="region of interest" description="Disordered" evidence="1">
    <location>
        <begin position="438"/>
        <end position="505"/>
    </location>
</feature>
<evidence type="ECO:0000256" key="1">
    <source>
        <dbReference type="SAM" id="MobiDB-lite"/>
    </source>
</evidence>
<feature type="compositionally biased region" description="Polar residues" evidence="1">
    <location>
        <begin position="19"/>
        <end position="29"/>
    </location>
</feature>
<dbReference type="EMBL" id="ML119892">
    <property type="protein sequence ID" value="RPA71906.1"/>
    <property type="molecule type" value="Genomic_DNA"/>
</dbReference>
<feature type="compositionally biased region" description="Polar residues" evidence="1">
    <location>
        <begin position="1"/>
        <end position="11"/>
    </location>
</feature>
<sequence>MDQHSPHSSFPHTIPASPHTRNVPNNNNTHCSHTHLAPLLPYNTLTCLACHQTLKQRSNPPNPPPSRIPPSPPKTAESGRTTSTDASDNTTFATLARRPSSSIYSSSAVSLPSRVETDRQHDRQRRSNSPVSPLLPPPPPLFSGPSSPSSPASPKFTNQQSGPSSPTSPLFTNPFHQDYTTFSAFSATSSEEDIHSARVINLPPLPPTPPREKKLLKRLKGKFNKMLQYPQDVRKVSIGRHELVASDSEGFYGGYGYGGGVPERPETRPGPLYGSCAAEAAQVYHQPYNTDYFAPSTARAATSYAPTYPLPPPEEKIAVLSDNSFPVVTTPLYRQPDLSAYFNLFLSLSSIPLGTPQGRSLYLHNLELFRQQTYHGRPGYKVDLGYFINGQKIEVLVGGVMSRVFFEAPGDAAVEGEGGVFRTVTVTECLRDFSLDSPHLDRCSSSSSGSGSSGRRERERKLSTPATPTKRHRFFSFSSADTSERHSGRRASTTPMTPDKKRHTHPHPLTLHLAALGPVLGSPYEAFIHAGTGHVYFISDLPRGYRRPEDHVGRVERKCWRSSRGLEFFGEEEEFYFWEEGE</sequence>